<comment type="caution">
    <text evidence="6">The sequence shown here is derived from an EMBL/GenBank/DDBJ whole genome shotgun (WGS) entry which is preliminary data.</text>
</comment>
<accession>A0A8J6LLJ1</accession>
<evidence type="ECO:0000313" key="7">
    <source>
        <dbReference type="Proteomes" id="UP000657177"/>
    </source>
</evidence>
<organism evidence="6 7">
    <name type="scientific">Capillibacterium thermochitinicola</name>
    <dbReference type="NCBI Taxonomy" id="2699427"/>
    <lineage>
        <taxon>Bacteria</taxon>
        <taxon>Bacillati</taxon>
        <taxon>Bacillota</taxon>
        <taxon>Capillibacterium</taxon>
    </lineage>
</organism>
<sequence>MRKKALVAGLGIVLTIMTTTAALAAGWGMGFGGGIGVACGLPGAQGIQWRNLDLTPEQSEKILTIRQEFAKDTLELRQQLQRAQLELHQLWAAENPDQTAINQKLAAMTPLRLELKKKIQEAQKQIESILTPEQLEQYNNFRPFTPGGRGRFRPRGWW</sequence>
<evidence type="ECO:0000256" key="2">
    <source>
        <dbReference type="ARBA" id="ARBA00008441"/>
    </source>
</evidence>
<reference evidence="6" key="1">
    <citation type="submission" date="2020-06" db="EMBL/GenBank/DDBJ databases">
        <title>Novel chitinolytic bacterium.</title>
        <authorList>
            <person name="Ungkulpasvich U."/>
            <person name="Kosugi A."/>
            <person name="Uke A."/>
        </authorList>
    </citation>
    <scope>NUCLEOTIDE SEQUENCE</scope>
    <source>
        <strain evidence="6">UUS1-1</strain>
    </source>
</reference>
<protein>
    <submittedName>
        <fullName evidence="6">Spy/CpxP family protein refolding chaperone</fullName>
    </submittedName>
</protein>
<dbReference type="CDD" id="cd09916">
    <property type="entry name" value="CpxP_like"/>
    <property type="match status" value="1"/>
</dbReference>
<feature type="chain" id="PRO_5035184646" evidence="5">
    <location>
        <begin position="25"/>
        <end position="158"/>
    </location>
</feature>
<gene>
    <name evidence="6" type="ORF">G5B42_02775</name>
</gene>
<evidence type="ECO:0000313" key="6">
    <source>
        <dbReference type="EMBL" id="MBA2132469.1"/>
    </source>
</evidence>
<evidence type="ECO:0000256" key="1">
    <source>
        <dbReference type="ARBA" id="ARBA00004418"/>
    </source>
</evidence>
<name>A0A8J6LLJ1_9FIRM</name>
<keyword evidence="4" id="KW-0574">Periplasm</keyword>
<dbReference type="InterPro" id="IPR052211">
    <property type="entry name" value="Cpx_auxiliary_protein"/>
</dbReference>
<comment type="similarity">
    <text evidence="2">Belongs to the CpxP/Spy family.</text>
</comment>
<keyword evidence="7" id="KW-1185">Reference proteome</keyword>
<dbReference type="AlphaFoldDB" id="A0A8J6LLJ1"/>
<dbReference type="RefSeq" id="WP_181338915.1">
    <property type="nucleotide sequence ID" value="NZ_JAAKDE010000004.1"/>
</dbReference>
<dbReference type="InterPro" id="IPR012899">
    <property type="entry name" value="LTXXQ"/>
</dbReference>
<dbReference type="GO" id="GO:0030288">
    <property type="term" value="C:outer membrane-bounded periplasmic space"/>
    <property type="evidence" value="ECO:0007669"/>
    <property type="project" value="TreeGrafter"/>
</dbReference>
<dbReference type="GO" id="GO:0051082">
    <property type="term" value="F:unfolded protein binding"/>
    <property type="evidence" value="ECO:0007669"/>
    <property type="project" value="TreeGrafter"/>
</dbReference>
<dbReference type="EMBL" id="JAAKDE010000004">
    <property type="protein sequence ID" value="MBA2132469.1"/>
    <property type="molecule type" value="Genomic_DNA"/>
</dbReference>
<evidence type="ECO:0000256" key="3">
    <source>
        <dbReference type="ARBA" id="ARBA00022729"/>
    </source>
</evidence>
<dbReference type="Proteomes" id="UP000657177">
    <property type="component" value="Unassembled WGS sequence"/>
</dbReference>
<comment type="subcellular location">
    <subcellularLocation>
        <location evidence="1">Periplasm</location>
    </subcellularLocation>
</comment>
<dbReference type="PANTHER" id="PTHR38102:SF1">
    <property type="entry name" value="PERIPLASMIC CHAPERONE SPY"/>
    <property type="match status" value="1"/>
</dbReference>
<dbReference type="InterPro" id="IPR025961">
    <property type="entry name" value="Metal_resist"/>
</dbReference>
<dbReference type="PANTHER" id="PTHR38102">
    <property type="entry name" value="PERIPLASMIC CHAPERONE SPY"/>
    <property type="match status" value="1"/>
</dbReference>
<evidence type="ECO:0000256" key="5">
    <source>
        <dbReference type="SAM" id="SignalP"/>
    </source>
</evidence>
<dbReference type="Pfam" id="PF13801">
    <property type="entry name" value="Metal_resist"/>
    <property type="match status" value="1"/>
</dbReference>
<feature type="signal peptide" evidence="5">
    <location>
        <begin position="1"/>
        <end position="24"/>
    </location>
</feature>
<proteinExistence type="inferred from homology"/>
<dbReference type="Gene3D" id="1.20.120.1490">
    <property type="match status" value="1"/>
</dbReference>
<evidence type="ECO:0000256" key="4">
    <source>
        <dbReference type="ARBA" id="ARBA00022764"/>
    </source>
</evidence>
<keyword evidence="3 5" id="KW-0732">Signal</keyword>